<evidence type="ECO:0000259" key="11">
    <source>
        <dbReference type="PROSITE" id="PS50109"/>
    </source>
</evidence>
<evidence type="ECO:0000256" key="2">
    <source>
        <dbReference type="ARBA" id="ARBA00012438"/>
    </source>
</evidence>
<keyword evidence="3 9" id="KW-0597">Phosphoprotein</keyword>
<dbReference type="Pfam" id="PF00989">
    <property type="entry name" value="PAS"/>
    <property type="match status" value="1"/>
</dbReference>
<dbReference type="SMART" id="SM00388">
    <property type="entry name" value="HisKA"/>
    <property type="match status" value="1"/>
</dbReference>
<comment type="catalytic activity">
    <reaction evidence="1">
        <text>ATP + protein L-histidine = ADP + protein N-phospho-L-histidine.</text>
        <dbReference type="EC" id="2.7.13.3"/>
    </reaction>
</comment>
<dbReference type="Proteomes" id="UP000005824">
    <property type="component" value="Unassembled WGS sequence"/>
</dbReference>
<dbReference type="InterPro" id="IPR036890">
    <property type="entry name" value="HATPase_C_sf"/>
</dbReference>
<dbReference type="SMART" id="SM00448">
    <property type="entry name" value="REC"/>
    <property type="match status" value="1"/>
</dbReference>
<dbReference type="InterPro" id="IPR000014">
    <property type="entry name" value="PAS"/>
</dbReference>
<comment type="caution">
    <text evidence="15">The sequence shown here is derived from an EMBL/GenBank/DDBJ whole genome shotgun (WGS) entry which is preliminary data.</text>
</comment>
<dbReference type="CDD" id="cd00156">
    <property type="entry name" value="REC"/>
    <property type="match status" value="1"/>
</dbReference>
<dbReference type="InterPro" id="IPR007891">
    <property type="entry name" value="CHASE3"/>
</dbReference>
<dbReference type="PRINTS" id="PR00344">
    <property type="entry name" value="BCTRLSENSOR"/>
</dbReference>
<keyword evidence="6 15" id="KW-0418">Kinase</keyword>
<feature type="domain" description="PAS" evidence="13">
    <location>
        <begin position="509"/>
        <end position="582"/>
    </location>
</feature>
<dbReference type="eggNOG" id="COG5002">
    <property type="taxonomic scope" value="Bacteria"/>
</dbReference>
<dbReference type="eggNOG" id="COG3852">
    <property type="taxonomic scope" value="Bacteria"/>
</dbReference>
<dbReference type="PROSITE" id="PS50112">
    <property type="entry name" value="PAS"/>
    <property type="match status" value="2"/>
</dbReference>
<dbReference type="Pfam" id="PF05227">
    <property type="entry name" value="CHASE3"/>
    <property type="match status" value="1"/>
</dbReference>
<evidence type="ECO:0000256" key="4">
    <source>
        <dbReference type="ARBA" id="ARBA00022679"/>
    </source>
</evidence>
<dbReference type="Pfam" id="PF01590">
    <property type="entry name" value="GAF"/>
    <property type="match status" value="1"/>
</dbReference>
<organism evidence="15 16">
    <name type="scientific">Chthoniobacter flavus Ellin428</name>
    <dbReference type="NCBI Taxonomy" id="497964"/>
    <lineage>
        <taxon>Bacteria</taxon>
        <taxon>Pseudomonadati</taxon>
        <taxon>Verrucomicrobiota</taxon>
        <taxon>Spartobacteria</taxon>
        <taxon>Chthoniobacterales</taxon>
        <taxon>Chthoniobacteraceae</taxon>
        <taxon>Chthoniobacter</taxon>
    </lineage>
</organism>
<evidence type="ECO:0000256" key="1">
    <source>
        <dbReference type="ARBA" id="ARBA00000085"/>
    </source>
</evidence>
<gene>
    <name evidence="15" type="ORF">CfE428DRAFT_3539</name>
</gene>
<keyword evidence="16" id="KW-1185">Reference proteome</keyword>
<feature type="domain" description="Response regulatory" evidence="12">
    <location>
        <begin position="888"/>
        <end position="1008"/>
    </location>
</feature>
<dbReference type="PROSITE" id="PS50110">
    <property type="entry name" value="RESPONSE_REGULATORY"/>
    <property type="match status" value="1"/>
</dbReference>
<evidence type="ECO:0000256" key="8">
    <source>
        <dbReference type="ARBA" id="ARBA00023012"/>
    </source>
</evidence>
<keyword evidence="5" id="KW-0547">Nucleotide-binding</keyword>
<feature type="domain" description="Histidine kinase" evidence="11">
    <location>
        <begin position="652"/>
        <end position="868"/>
    </location>
</feature>
<dbReference type="RefSeq" id="WP_006980864.1">
    <property type="nucleotide sequence ID" value="NZ_ABVL01000010.1"/>
</dbReference>
<dbReference type="SMART" id="SM00065">
    <property type="entry name" value="GAF"/>
    <property type="match status" value="1"/>
</dbReference>
<dbReference type="SMART" id="SM00387">
    <property type="entry name" value="HATPase_c"/>
    <property type="match status" value="1"/>
</dbReference>
<dbReference type="Gene3D" id="3.30.565.10">
    <property type="entry name" value="Histidine kinase-like ATPase, C-terminal domain"/>
    <property type="match status" value="1"/>
</dbReference>
<dbReference type="GO" id="GO:0000155">
    <property type="term" value="F:phosphorelay sensor kinase activity"/>
    <property type="evidence" value="ECO:0007669"/>
    <property type="project" value="InterPro"/>
</dbReference>
<dbReference type="InterPro" id="IPR003018">
    <property type="entry name" value="GAF"/>
</dbReference>
<dbReference type="STRING" id="497964.CfE428DRAFT_3539"/>
<dbReference type="InterPro" id="IPR013656">
    <property type="entry name" value="PAS_4"/>
</dbReference>
<dbReference type="InterPro" id="IPR001789">
    <property type="entry name" value="Sig_transdc_resp-reg_receiver"/>
</dbReference>
<dbReference type="SUPFAM" id="SSF55874">
    <property type="entry name" value="ATPase domain of HSP90 chaperone/DNA topoisomerase II/histidine kinase"/>
    <property type="match status" value="1"/>
</dbReference>
<evidence type="ECO:0000256" key="5">
    <source>
        <dbReference type="ARBA" id="ARBA00022741"/>
    </source>
</evidence>
<dbReference type="InterPro" id="IPR004358">
    <property type="entry name" value="Sig_transdc_His_kin-like_C"/>
</dbReference>
<reference evidence="15 16" key="1">
    <citation type="journal article" date="2011" name="J. Bacteriol.">
        <title>Genome sequence of Chthoniobacter flavus Ellin428, an aerobic heterotrophic soil bacterium.</title>
        <authorList>
            <person name="Kant R."/>
            <person name="van Passel M.W."/>
            <person name="Palva A."/>
            <person name="Lucas S."/>
            <person name="Lapidus A."/>
            <person name="Glavina Del Rio T."/>
            <person name="Dalin E."/>
            <person name="Tice H."/>
            <person name="Bruce D."/>
            <person name="Goodwin L."/>
            <person name="Pitluck S."/>
            <person name="Larimer F.W."/>
            <person name="Land M.L."/>
            <person name="Hauser L."/>
            <person name="Sangwan P."/>
            <person name="de Vos W.M."/>
            <person name="Janssen P.H."/>
            <person name="Smidt H."/>
        </authorList>
    </citation>
    <scope>NUCLEOTIDE SEQUENCE [LARGE SCALE GENOMIC DNA]</scope>
    <source>
        <strain evidence="15 16">Ellin428</strain>
    </source>
</reference>
<protein>
    <recommendedName>
        <fullName evidence="2">histidine kinase</fullName>
        <ecNumber evidence="2">2.7.13.3</ecNumber>
    </recommendedName>
</protein>
<dbReference type="CDD" id="cd00130">
    <property type="entry name" value="PAS"/>
    <property type="match status" value="2"/>
</dbReference>
<keyword evidence="10" id="KW-1133">Transmembrane helix</keyword>
<dbReference type="InParanoid" id="B4D3Q1"/>
<dbReference type="CDD" id="cd00082">
    <property type="entry name" value="HisKA"/>
    <property type="match status" value="1"/>
</dbReference>
<feature type="modified residue" description="4-aspartylphosphate" evidence="9">
    <location>
        <position position="942"/>
    </location>
</feature>
<dbReference type="Pfam" id="PF08448">
    <property type="entry name" value="PAS_4"/>
    <property type="match status" value="1"/>
</dbReference>
<dbReference type="PROSITE" id="PS50109">
    <property type="entry name" value="HIS_KIN"/>
    <property type="match status" value="1"/>
</dbReference>
<keyword evidence="10" id="KW-0812">Transmembrane</keyword>
<accession>B4D3Q1</accession>
<dbReference type="InterPro" id="IPR005467">
    <property type="entry name" value="His_kinase_dom"/>
</dbReference>
<proteinExistence type="predicted"/>
<dbReference type="InterPro" id="IPR001610">
    <property type="entry name" value="PAC"/>
</dbReference>
<evidence type="ECO:0000259" key="13">
    <source>
        <dbReference type="PROSITE" id="PS50112"/>
    </source>
</evidence>
<dbReference type="Pfam" id="PF02518">
    <property type="entry name" value="HATPase_c"/>
    <property type="match status" value="1"/>
</dbReference>
<evidence type="ECO:0000256" key="3">
    <source>
        <dbReference type="ARBA" id="ARBA00022553"/>
    </source>
</evidence>
<keyword evidence="8" id="KW-0902">Two-component regulatory system</keyword>
<dbReference type="SUPFAM" id="SSF55785">
    <property type="entry name" value="PYP-like sensor domain (PAS domain)"/>
    <property type="match status" value="2"/>
</dbReference>
<dbReference type="Gene3D" id="3.30.450.40">
    <property type="match status" value="1"/>
</dbReference>
<name>B4D3Q1_9BACT</name>
<dbReference type="Gene3D" id="3.40.50.2300">
    <property type="match status" value="1"/>
</dbReference>
<dbReference type="InterPro" id="IPR000700">
    <property type="entry name" value="PAS-assoc_C"/>
</dbReference>
<dbReference type="SUPFAM" id="SSF55781">
    <property type="entry name" value="GAF domain-like"/>
    <property type="match status" value="1"/>
</dbReference>
<evidence type="ECO:0000313" key="16">
    <source>
        <dbReference type="Proteomes" id="UP000005824"/>
    </source>
</evidence>
<dbReference type="Pfam" id="PF00072">
    <property type="entry name" value="Response_reg"/>
    <property type="match status" value="1"/>
</dbReference>
<evidence type="ECO:0000256" key="7">
    <source>
        <dbReference type="ARBA" id="ARBA00022840"/>
    </source>
</evidence>
<dbReference type="GO" id="GO:0005524">
    <property type="term" value="F:ATP binding"/>
    <property type="evidence" value="ECO:0007669"/>
    <property type="project" value="UniProtKB-KW"/>
</dbReference>
<dbReference type="NCBIfam" id="TIGR00229">
    <property type="entry name" value="sensory_box"/>
    <property type="match status" value="2"/>
</dbReference>
<dbReference type="GO" id="GO:0006355">
    <property type="term" value="P:regulation of DNA-templated transcription"/>
    <property type="evidence" value="ECO:0007669"/>
    <property type="project" value="InterPro"/>
</dbReference>
<dbReference type="PANTHER" id="PTHR43065:SF42">
    <property type="entry name" value="TWO-COMPONENT SENSOR PPRA"/>
    <property type="match status" value="1"/>
</dbReference>
<dbReference type="EMBL" id="ABVL01000010">
    <property type="protein sequence ID" value="EDY18881.1"/>
    <property type="molecule type" value="Genomic_DNA"/>
</dbReference>
<evidence type="ECO:0000256" key="9">
    <source>
        <dbReference type="PROSITE-ProRule" id="PRU00169"/>
    </source>
</evidence>
<keyword evidence="7" id="KW-0067">ATP-binding</keyword>
<dbReference type="PROSITE" id="PS50113">
    <property type="entry name" value="PAC"/>
    <property type="match status" value="1"/>
</dbReference>
<dbReference type="InterPro" id="IPR036097">
    <property type="entry name" value="HisK_dim/P_sf"/>
</dbReference>
<dbReference type="Gene3D" id="1.10.287.130">
    <property type="match status" value="1"/>
</dbReference>
<dbReference type="PANTHER" id="PTHR43065">
    <property type="entry name" value="SENSOR HISTIDINE KINASE"/>
    <property type="match status" value="1"/>
</dbReference>
<dbReference type="Gene3D" id="3.30.450.20">
    <property type="entry name" value="PAS domain"/>
    <property type="match status" value="2"/>
</dbReference>
<dbReference type="SUPFAM" id="SSF47384">
    <property type="entry name" value="Homodimeric domain of signal transducing histidine kinase"/>
    <property type="match status" value="1"/>
</dbReference>
<evidence type="ECO:0000313" key="15">
    <source>
        <dbReference type="EMBL" id="EDY18881.1"/>
    </source>
</evidence>
<dbReference type="InterPro" id="IPR013767">
    <property type="entry name" value="PAS_fold"/>
</dbReference>
<keyword evidence="10" id="KW-0472">Membrane</keyword>
<evidence type="ECO:0000259" key="14">
    <source>
        <dbReference type="PROSITE" id="PS50113"/>
    </source>
</evidence>
<dbReference type="InterPro" id="IPR011006">
    <property type="entry name" value="CheY-like_superfamily"/>
</dbReference>
<dbReference type="InterPro" id="IPR029016">
    <property type="entry name" value="GAF-like_dom_sf"/>
</dbReference>
<dbReference type="InterPro" id="IPR003661">
    <property type="entry name" value="HisK_dim/P_dom"/>
</dbReference>
<feature type="domain" description="PAS" evidence="13">
    <location>
        <begin position="236"/>
        <end position="289"/>
    </location>
</feature>
<feature type="transmembrane region" description="Helical" evidence="10">
    <location>
        <begin position="198"/>
        <end position="220"/>
    </location>
</feature>
<dbReference type="SMART" id="SM00091">
    <property type="entry name" value="PAS"/>
    <property type="match status" value="2"/>
</dbReference>
<evidence type="ECO:0000259" key="12">
    <source>
        <dbReference type="PROSITE" id="PS50110"/>
    </source>
</evidence>
<dbReference type="SMART" id="SM00086">
    <property type="entry name" value="PAC"/>
    <property type="match status" value="1"/>
</dbReference>
<dbReference type="AlphaFoldDB" id="B4D3Q1"/>
<keyword evidence="4" id="KW-0808">Transferase</keyword>
<sequence length="1025" mass="112545">MSSFAQHLPTFHRFRRWWSKEDGLASRHVGSSVLAVGVILVLAIVFLTLAIREHATDTARTTEYAILQAATGAENDFAAVEISLRSYLLTGQSLHLEQFERRRVAFQAHLIELMPLLQSKAPRRESIRFIGAEFQNWLQNAARPEIAQRKQGHEGTTLMARGLDSSRFDQIRAELGRFVRASNAELEALNDATRWRRLLQTCGFALLSALAVSFLVTSSYQNYRAFRRHLRKAEEATAQNRAIIDNTLDGVITVDENGMIQSLNPAAERMFVQEAKSVIGQNVSLLIPQRLFFHDMKNVKRGAIMAVGQRQGYYPFPIEISLSSMEFAGRRQYVAIVRDVGERQKSEETLRQISLGVSQSTGEEFLRSLLKQLSKALPTDYAFLVELSGKGAGQFSTLALAEQGNIRRNGQCALANSAFADAISRGFRAHLGGARVLFPEDVLLQELAIESFIAAPLMDHRAQTVGLIGVLDRKQLGDTQATESTLQIFAGRAAAEIERKRSEEDLAAEKERLAVTMRSMADGFITIDTSGSVLMLNPVAESLSGWTQDDAAGKPLATVFQIFNERNRKRYTLAIQRIVEAGIAEGLDGPALLIARDGSERLVESNAAPIRDRSGGRVGAVVVFRDVTEKRRLDEERQKADKLESLGVVAGGIAHDFNNLLTAILGNISLALLCAPEPQVGERLGAAKRATSRAQELAQQLLTFAKGGAPVKQTASMSQLLRDTLSLTLHGSKAHIEFHVADDLWPVDIDPGQMSQVINNLAMNADQAMPAGGVLRVQAENVDLVTHSVSLGLDAGRWVKISLQDQGIGIPEEYLKKIFDPYFTTKPKGSGLGLATAYSIVKNHHGVIAVDSKPGEGSTFTICLPASEHELQVQDTSPVPMAPTGSARVLVLDDEEAICMLVTCALEERGYKVTETNDGTQAIAAYEKAMQEGKPYDLFISDLTIPGGMGGQETIKRLLEIDPDIRAIVSSGYANDPVMSRYEEYGFSGMIAKPYEIDALGRKVAEILAQPRRRVIFHRFERKTA</sequence>
<feature type="domain" description="PAC" evidence="14">
    <location>
        <begin position="587"/>
        <end position="639"/>
    </location>
</feature>
<feature type="transmembrane region" description="Helical" evidence="10">
    <location>
        <begin position="29"/>
        <end position="51"/>
    </location>
</feature>
<evidence type="ECO:0000256" key="6">
    <source>
        <dbReference type="ARBA" id="ARBA00022777"/>
    </source>
</evidence>
<dbReference type="InterPro" id="IPR003594">
    <property type="entry name" value="HATPase_dom"/>
</dbReference>
<dbReference type="EC" id="2.7.13.3" evidence="2"/>
<evidence type="ECO:0000256" key="10">
    <source>
        <dbReference type="SAM" id="Phobius"/>
    </source>
</evidence>
<dbReference type="SUPFAM" id="SSF52172">
    <property type="entry name" value="CheY-like"/>
    <property type="match status" value="1"/>
</dbReference>
<dbReference type="InterPro" id="IPR035965">
    <property type="entry name" value="PAS-like_dom_sf"/>
</dbReference>